<keyword evidence="3" id="KW-1185">Reference proteome</keyword>
<evidence type="ECO:0000313" key="2">
    <source>
        <dbReference type="EMBL" id="MFH8252728.1"/>
    </source>
</evidence>
<feature type="domain" description="SIS" evidence="1">
    <location>
        <begin position="40"/>
        <end position="225"/>
    </location>
</feature>
<dbReference type="InterPro" id="IPR050099">
    <property type="entry name" value="SIS_GmhA/DiaA_subfam"/>
</dbReference>
<comment type="caution">
    <text evidence="2">The sequence shown here is derived from an EMBL/GenBank/DDBJ whole genome shotgun (WGS) entry which is preliminary data.</text>
</comment>
<dbReference type="EMBL" id="JBIQWL010000011">
    <property type="protein sequence ID" value="MFH8252728.1"/>
    <property type="molecule type" value="Genomic_DNA"/>
</dbReference>
<dbReference type="InterPro" id="IPR001347">
    <property type="entry name" value="SIS_dom"/>
</dbReference>
<accession>A0ABW7QCV6</accession>
<proteinExistence type="predicted"/>
<evidence type="ECO:0000259" key="1">
    <source>
        <dbReference type="PROSITE" id="PS51464"/>
    </source>
</evidence>
<dbReference type="Pfam" id="PF13580">
    <property type="entry name" value="SIS_2"/>
    <property type="match status" value="1"/>
</dbReference>
<dbReference type="SUPFAM" id="SSF53697">
    <property type="entry name" value="SIS domain"/>
    <property type="match status" value="1"/>
</dbReference>
<dbReference type="PANTHER" id="PTHR30390:SF7">
    <property type="entry name" value="PHOSPHOHEPTOSE ISOMERASE"/>
    <property type="match status" value="1"/>
</dbReference>
<gene>
    <name evidence="2" type="ORF">ACH3VR_20345</name>
</gene>
<reference evidence="2 3" key="1">
    <citation type="submission" date="2024-09" db="EMBL/GenBank/DDBJ databases">
        <authorList>
            <person name="Pan X."/>
        </authorList>
    </citation>
    <scope>NUCLEOTIDE SEQUENCE [LARGE SCALE GENOMIC DNA]</scope>
    <source>
        <strain evidence="2 3">B2969</strain>
    </source>
</reference>
<name>A0ABW7QCV6_9MICO</name>
<organism evidence="2 3">
    <name type="scientific">Microbacterium alkaliflavum</name>
    <dbReference type="NCBI Taxonomy" id="3248839"/>
    <lineage>
        <taxon>Bacteria</taxon>
        <taxon>Bacillati</taxon>
        <taxon>Actinomycetota</taxon>
        <taxon>Actinomycetes</taxon>
        <taxon>Micrococcales</taxon>
        <taxon>Microbacteriaceae</taxon>
        <taxon>Microbacterium</taxon>
    </lineage>
</organism>
<dbReference type="PROSITE" id="PS51464">
    <property type="entry name" value="SIS"/>
    <property type="match status" value="1"/>
</dbReference>
<dbReference type="RefSeq" id="WP_397558155.1">
    <property type="nucleotide sequence ID" value="NZ_JBIQWL010000011.1"/>
</dbReference>
<evidence type="ECO:0000313" key="3">
    <source>
        <dbReference type="Proteomes" id="UP001610861"/>
    </source>
</evidence>
<dbReference type="InterPro" id="IPR035472">
    <property type="entry name" value="RpiR-like_SIS"/>
</dbReference>
<dbReference type="NCBIfam" id="NF002805">
    <property type="entry name" value="PRK02947.1"/>
    <property type="match status" value="1"/>
</dbReference>
<dbReference type="PANTHER" id="PTHR30390">
    <property type="entry name" value="SEDOHEPTULOSE 7-PHOSPHATE ISOMERASE / DNAA INITIATOR-ASSOCIATING FACTOR FOR REPLICATION INITIATION"/>
    <property type="match status" value="1"/>
</dbReference>
<dbReference type="Proteomes" id="UP001610861">
    <property type="component" value="Unassembled WGS sequence"/>
</dbReference>
<protein>
    <submittedName>
        <fullName evidence="2">SIS domain-containing protein</fullName>
    </submittedName>
</protein>
<dbReference type="InterPro" id="IPR046348">
    <property type="entry name" value="SIS_dom_sf"/>
</dbReference>
<dbReference type="Gene3D" id="3.40.50.10490">
    <property type="entry name" value="Glucose-6-phosphate isomerase like protein, domain 1"/>
    <property type="match status" value="1"/>
</dbReference>
<dbReference type="CDD" id="cd05013">
    <property type="entry name" value="SIS_RpiR"/>
    <property type="match status" value="1"/>
</dbReference>
<sequence length="245" mass="25554">MTDESASDEPGRRYLARVVHLLQDVLDTQWDAIARAADAVAAALRGGREVHAFGSGHSHMLAEELFYRAGGLADVRPMLFEGLMLHANAPLSTRLERLPGLASQLLDDHGVSAGDVLMVFSNSGRNQVATELAAAARDRGLTVIAVTSLTHSRATAPRGGGSRLFELADIVIDNRGELGDATVEVPGFDRRVAPTSTAVGAAIVNAVVAQSVGIAVAAGVQPRVYASSNIDAGDAINGALLEQRS</sequence>